<evidence type="ECO:0000256" key="3">
    <source>
        <dbReference type="ARBA" id="ARBA00023239"/>
    </source>
</evidence>
<dbReference type="Gene3D" id="3.40.50.880">
    <property type="match status" value="1"/>
</dbReference>
<dbReference type="GO" id="GO:0019243">
    <property type="term" value="P:methylglyoxal catabolic process to D-lactate via S-lactoyl-glutathione"/>
    <property type="evidence" value="ECO:0007669"/>
    <property type="project" value="TreeGrafter"/>
</dbReference>
<evidence type="ECO:0000256" key="5">
    <source>
        <dbReference type="ARBA" id="ARBA00048082"/>
    </source>
</evidence>
<dbReference type="VEuPathDB" id="FungiDB:HMPREF1541_06779"/>
<dbReference type="GO" id="GO:0005737">
    <property type="term" value="C:cytoplasm"/>
    <property type="evidence" value="ECO:0007669"/>
    <property type="project" value="TreeGrafter"/>
</dbReference>
<gene>
    <name evidence="6" type="ORF">HMPREF1541_06779</name>
</gene>
<keyword evidence="3" id="KW-0456">Lyase</keyword>
<dbReference type="HOGENOM" id="CLU_070319_1_0_1"/>
<keyword evidence="2" id="KW-0346">Stress response</keyword>
<evidence type="ECO:0000256" key="2">
    <source>
        <dbReference type="ARBA" id="ARBA00023016"/>
    </source>
</evidence>
<dbReference type="GO" id="GO:0019172">
    <property type="term" value="F:glyoxalase III activity"/>
    <property type="evidence" value="ECO:0007669"/>
    <property type="project" value="UniProtKB-EC"/>
</dbReference>
<evidence type="ECO:0000313" key="7">
    <source>
        <dbReference type="Proteomes" id="UP000030752"/>
    </source>
</evidence>
<dbReference type="RefSeq" id="XP_008719330.1">
    <property type="nucleotide sequence ID" value="XM_008721108.1"/>
</dbReference>
<dbReference type="eggNOG" id="ENOG502RZ3Y">
    <property type="taxonomic scope" value="Eukaryota"/>
</dbReference>
<dbReference type="InterPro" id="IPR050325">
    <property type="entry name" value="Prot/Nucl_acid_deglycase"/>
</dbReference>
<dbReference type="STRING" id="1220924.W2RQD5"/>
<dbReference type="SUPFAM" id="SSF52317">
    <property type="entry name" value="Class I glutamine amidotransferase-like"/>
    <property type="match status" value="1"/>
</dbReference>
<dbReference type="OrthoDB" id="543156at2759"/>
<dbReference type="InterPro" id="IPR029062">
    <property type="entry name" value="Class_I_gatase-like"/>
</dbReference>
<dbReference type="AlphaFoldDB" id="W2RQD5"/>
<comment type="similarity">
    <text evidence="4">Belongs to the peptidase C56 family. HSP31-like subfamily.</text>
</comment>
<dbReference type="GeneID" id="19974118"/>
<proteinExistence type="inferred from homology"/>
<comment type="catalytic activity">
    <reaction evidence="5">
        <text>methylglyoxal + H2O = (R)-lactate + H(+)</text>
        <dbReference type="Rhea" id="RHEA:27754"/>
        <dbReference type="ChEBI" id="CHEBI:15377"/>
        <dbReference type="ChEBI" id="CHEBI:15378"/>
        <dbReference type="ChEBI" id="CHEBI:16004"/>
        <dbReference type="ChEBI" id="CHEBI:17158"/>
        <dbReference type="EC" id="4.2.1.130"/>
    </reaction>
</comment>
<dbReference type="Proteomes" id="UP000030752">
    <property type="component" value="Unassembled WGS sequence"/>
</dbReference>
<protein>
    <recommendedName>
        <fullName evidence="1">D-lactate dehydratase</fullName>
        <ecNumber evidence="1">4.2.1.130</ecNumber>
    </recommendedName>
</protein>
<dbReference type="EC" id="4.2.1.130" evidence="1"/>
<evidence type="ECO:0000313" key="6">
    <source>
        <dbReference type="EMBL" id="ETN38741.1"/>
    </source>
</evidence>
<evidence type="ECO:0000256" key="1">
    <source>
        <dbReference type="ARBA" id="ARBA00013134"/>
    </source>
</evidence>
<name>W2RQD5_CYPE1</name>
<accession>W2RQD5</accession>
<evidence type="ECO:0000256" key="4">
    <source>
        <dbReference type="ARBA" id="ARBA00038493"/>
    </source>
</evidence>
<dbReference type="PANTHER" id="PTHR48094:SF11">
    <property type="entry name" value="GLUTATHIONE-INDEPENDENT GLYOXALASE HSP31-RELATED"/>
    <property type="match status" value="1"/>
</dbReference>
<dbReference type="PANTHER" id="PTHR48094">
    <property type="entry name" value="PROTEIN/NUCLEIC ACID DEGLYCASE DJ-1-RELATED"/>
    <property type="match status" value="1"/>
</dbReference>
<organism evidence="6 7">
    <name type="scientific">Cyphellophora europaea (strain CBS 101466)</name>
    <name type="common">Phialophora europaea</name>
    <dbReference type="NCBI Taxonomy" id="1220924"/>
    <lineage>
        <taxon>Eukaryota</taxon>
        <taxon>Fungi</taxon>
        <taxon>Dikarya</taxon>
        <taxon>Ascomycota</taxon>
        <taxon>Pezizomycotina</taxon>
        <taxon>Eurotiomycetes</taxon>
        <taxon>Chaetothyriomycetidae</taxon>
        <taxon>Chaetothyriales</taxon>
        <taxon>Cyphellophoraceae</taxon>
        <taxon>Cyphellophora</taxon>
    </lineage>
</organism>
<dbReference type="InParanoid" id="W2RQD5"/>
<dbReference type="FunCoup" id="W2RQD5">
    <property type="interactions" value="69"/>
</dbReference>
<sequence length="238" mass="25792">MSPPKRAVIFVTSATAPLHDGNPTGLFISEAQHPYQVLTKAGFEVDLVSETGTYTEDWLSMQDSFLNGSDKEEYEDKNSVFRKKLDNMPDVSSIDGKKYGLFFASAGHAALIDYPHAKGLHKIASDIWNAGGVAAAVCHGPAIFPGVIDASTGKSVIRGKVITGFTTQAENDMHIMEPIRSWNEPLIDEWAKKLDATYTRAENVWGDFVVADGRVVTGMNPQSAKSAAQAAVNAFEQL</sequence>
<keyword evidence="7" id="KW-1185">Reference proteome</keyword>
<dbReference type="EMBL" id="KB822722">
    <property type="protein sequence ID" value="ETN38741.1"/>
    <property type="molecule type" value="Genomic_DNA"/>
</dbReference>
<reference evidence="6 7" key="1">
    <citation type="submission" date="2013-03" db="EMBL/GenBank/DDBJ databases">
        <title>The Genome Sequence of Phialophora europaea CBS 101466.</title>
        <authorList>
            <consortium name="The Broad Institute Genomics Platform"/>
            <person name="Cuomo C."/>
            <person name="de Hoog S."/>
            <person name="Gorbushina A."/>
            <person name="Walker B."/>
            <person name="Young S.K."/>
            <person name="Zeng Q."/>
            <person name="Gargeya S."/>
            <person name="Fitzgerald M."/>
            <person name="Haas B."/>
            <person name="Abouelleil A."/>
            <person name="Allen A.W."/>
            <person name="Alvarado L."/>
            <person name="Arachchi H.M."/>
            <person name="Berlin A.M."/>
            <person name="Chapman S.B."/>
            <person name="Gainer-Dewar J."/>
            <person name="Goldberg J."/>
            <person name="Griggs A."/>
            <person name="Gujja S."/>
            <person name="Hansen M."/>
            <person name="Howarth C."/>
            <person name="Imamovic A."/>
            <person name="Ireland A."/>
            <person name="Larimer J."/>
            <person name="McCowan C."/>
            <person name="Murphy C."/>
            <person name="Pearson M."/>
            <person name="Poon T.W."/>
            <person name="Priest M."/>
            <person name="Roberts A."/>
            <person name="Saif S."/>
            <person name="Shea T."/>
            <person name="Sisk P."/>
            <person name="Sykes S."/>
            <person name="Wortman J."/>
            <person name="Nusbaum C."/>
            <person name="Birren B."/>
        </authorList>
    </citation>
    <scope>NUCLEOTIDE SEQUENCE [LARGE SCALE GENOMIC DNA]</scope>
    <source>
        <strain evidence="6 7">CBS 101466</strain>
    </source>
</reference>